<dbReference type="RefSeq" id="WP_105037456.1">
    <property type="nucleotide sequence ID" value="NZ_PPSL01000001.1"/>
</dbReference>
<evidence type="ECO:0000313" key="1">
    <source>
        <dbReference type="EMBL" id="PQJ12573.1"/>
    </source>
</evidence>
<protein>
    <submittedName>
        <fullName evidence="1">Uncharacterized protein</fullName>
    </submittedName>
</protein>
<reference evidence="1 2" key="1">
    <citation type="submission" date="2018-01" db="EMBL/GenBank/DDBJ databases">
        <title>A novel member of the phylum Bacteroidetes isolated from glacier ice.</title>
        <authorList>
            <person name="Liu Q."/>
            <person name="Xin Y.-H."/>
        </authorList>
    </citation>
    <scope>NUCLEOTIDE SEQUENCE [LARGE SCALE GENOMIC DNA]</scope>
    <source>
        <strain evidence="1 2">RB1R16</strain>
    </source>
</reference>
<comment type="caution">
    <text evidence="1">The sequence shown here is derived from an EMBL/GenBank/DDBJ whole genome shotgun (WGS) entry which is preliminary data.</text>
</comment>
<dbReference type="EMBL" id="PPSL01000001">
    <property type="protein sequence ID" value="PQJ12573.1"/>
    <property type="molecule type" value="Genomic_DNA"/>
</dbReference>
<dbReference type="OrthoDB" id="1373932at2"/>
<accession>A0A2S7T040</accession>
<organism evidence="1 2">
    <name type="scientific">Flavipsychrobacter stenotrophus</name>
    <dbReference type="NCBI Taxonomy" id="2077091"/>
    <lineage>
        <taxon>Bacteria</taxon>
        <taxon>Pseudomonadati</taxon>
        <taxon>Bacteroidota</taxon>
        <taxon>Chitinophagia</taxon>
        <taxon>Chitinophagales</taxon>
        <taxon>Chitinophagaceae</taxon>
        <taxon>Flavipsychrobacter</taxon>
    </lineage>
</organism>
<sequence length="70" mass="7985">MTITEEKDDIIKRITEEGDLSVIHAIKDLTDTIHDEALEKELNIAITEADNGLGIPHEEVWADIKNRYKL</sequence>
<gene>
    <name evidence="1" type="ORF">CJD36_002165</name>
</gene>
<proteinExistence type="predicted"/>
<evidence type="ECO:0000313" key="2">
    <source>
        <dbReference type="Proteomes" id="UP000239872"/>
    </source>
</evidence>
<dbReference type="Proteomes" id="UP000239872">
    <property type="component" value="Unassembled WGS sequence"/>
</dbReference>
<keyword evidence="2" id="KW-1185">Reference proteome</keyword>
<name>A0A2S7T040_9BACT</name>
<dbReference type="AlphaFoldDB" id="A0A2S7T040"/>